<name>A0ACB5T9J9_AMBMO</name>
<keyword evidence="2" id="KW-1185">Reference proteome</keyword>
<reference evidence="1" key="1">
    <citation type="submission" date="2023-04" db="EMBL/GenBank/DDBJ databases">
        <title>Ambrosiozyma monospora NBRC 10751.</title>
        <authorList>
            <person name="Ichikawa N."/>
            <person name="Sato H."/>
            <person name="Tonouchi N."/>
        </authorList>
    </citation>
    <scope>NUCLEOTIDE SEQUENCE</scope>
    <source>
        <strain evidence="1">NBRC 10751</strain>
    </source>
</reference>
<proteinExistence type="predicted"/>
<dbReference type="Proteomes" id="UP001165064">
    <property type="component" value="Unassembled WGS sequence"/>
</dbReference>
<sequence>MSQAVTSSVSSSEPLDLIKFCLDEQIYLKLRGGREMVGRLHAYDSHCNIIISDAIETIYYIDKEDGEMKNTKKKSDMIFVRGDSVILATDATNVETN</sequence>
<dbReference type="EMBL" id="BSXS01005003">
    <property type="protein sequence ID" value="GME83810.1"/>
    <property type="molecule type" value="Genomic_DNA"/>
</dbReference>
<evidence type="ECO:0000313" key="2">
    <source>
        <dbReference type="Proteomes" id="UP001165064"/>
    </source>
</evidence>
<organism evidence="1 2">
    <name type="scientific">Ambrosiozyma monospora</name>
    <name type="common">Yeast</name>
    <name type="synonym">Endomycopsis monosporus</name>
    <dbReference type="NCBI Taxonomy" id="43982"/>
    <lineage>
        <taxon>Eukaryota</taxon>
        <taxon>Fungi</taxon>
        <taxon>Dikarya</taxon>
        <taxon>Ascomycota</taxon>
        <taxon>Saccharomycotina</taxon>
        <taxon>Pichiomycetes</taxon>
        <taxon>Pichiales</taxon>
        <taxon>Pichiaceae</taxon>
        <taxon>Ambrosiozyma</taxon>
    </lineage>
</organism>
<protein>
    <submittedName>
        <fullName evidence="1">Unnamed protein product</fullName>
    </submittedName>
</protein>
<gene>
    <name evidence="1" type="ORF">Amon02_000641800</name>
</gene>
<accession>A0ACB5T9J9</accession>
<comment type="caution">
    <text evidence="1">The sequence shown here is derived from an EMBL/GenBank/DDBJ whole genome shotgun (WGS) entry which is preliminary data.</text>
</comment>
<evidence type="ECO:0000313" key="1">
    <source>
        <dbReference type="EMBL" id="GME83810.1"/>
    </source>
</evidence>